<dbReference type="GO" id="GO:0000160">
    <property type="term" value="P:phosphorelay signal transduction system"/>
    <property type="evidence" value="ECO:0007669"/>
    <property type="project" value="InterPro"/>
</dbReference>
<organism evidence="4 5">
    <name type="scientific">Photobacterium swingsii</name>
    <dbReference type="NCBI Taxonomy" id="680026"/>
    <lineage>
        <taxon>Bacteria</taxon>
        <taxon>Pseudomonadati</taxon>
        <taxon>Pseudomonadota</taxon>
        <taxon>Gammaproteobacteria</taxon>
        <taxon>Vibrionales</taxon>
        <taxon>Vibrionaceae</taxon>
        <taxon>Photobacterium</taxon>
    </lineage>
</organism>
<gene>
    <name evidence="4" type="ORF">C9I94_18355</name>
</gene>
<dbReference type="InterPro" id="IPR011006">
    <property type="entry name" value="CheY-like_superfamily"/>
</dbReference>
<dbReference type="InterPro" id="IPR001789">
    <property type="entry name" value="Sig_transdc_resp-reg_receiver"/>
</dbReference>
<evidence type="ECO:0000313" key="4">
    <source>
        <dbReference type="EMBL" id="PSW22747.1"/>
    </source>
</evidence>
<dbReference type="Pfam" id="PF00072">
    <property type="entry name" value="Response_reg"/>
    <property type="match status" value="1"/>
</dbReference>
<dbReference type="RefSeq" id="WP_048900432.1">
    <property type="nucleotide sequence ID" value="NZ_AP024853.1"/>
</dbReference>
<dbReference type="InterPro" id="IPR036061">
    <property type="entry name" value="CheW-like_dom_sf"/>
</dbReference>
<dbReference type="EMBL" id="PYLZ01000011">
    <property type="protein sequence ID" value="PSW22747.1"/>
    <property type="molecule type" value="Genomic_DNA"/>
</dbReference>
<dbReference type="Proteomes" id="UP000240481">
    <property type="component" value="Unassembled WGS sequence"/>
</dbReference>
<dbReference type="SUPFAM" id="SSF52172">
    <property type="entry name" value="CheY-like"/>
    <property type="match status" value="1"/>
</dbReference>
<evidence type="ECO:0000259" key="2">
    <source>
        <dbReference type="PROSITE" id="PS50110"/>
    </source>
</evidence>
<feature type="domain" description="Response regulatory" evidence="2">
    <location>
        <begin position="171"/>
        <end position="292"/>
    </location>
</feature>
<reference evidence="4 5" key="1">
    <citation type="submission" date="2018-01" db="EMBL/GenBank/DDBJ databases">
        <title>Whole genome sequencing of Histamine producing bacteria.</title>
        <authorList>
            <person name="Butler K."/>
        </authorList>
    </citation>
    <scope>NUCLEOTIDE SEQUENCE [LARGE SCALE GENOMIC DNA]</scope>
    <source>
        <strain evidence="4 5">DSM 24669</strain>
    </source>
</reference>
<feature type="modified residue" description="4-aspartylphosphate" evidence="1">
    <location>
        <position position="225"/>
    </location>
</feature>
<sequence>MKSKASQSQGLLLFRLSQTQMFAMGTLKVQEIVPFTSFTAMPYSQQHVLGAVCIRGMTMPLIDMPSAIGYRPITRDEFASCSIIITDCSRTTVGFLVRGIDKITACDWQAIAPPPETLGNNTYVTGITKVEDHLVQLLDVELILSHLNPDDPSTLYPTLTDIDREKLKPMRILLVDDSGVARRQLCNALDSINIPYFVATNGNDALDIMQKSSQAGHPVDILVSDIEMPGLDGYELAFEVQNTPHLAHTYMILHTSLSSEICVERALQVGAHEALTKFEANELVHAMLRGAKKRREATATA</sequence>
<evidence type="ECO:0000256" key="1">
    <source>
        <dbReference type="PROSITE-ProRule" id="PRU00169"/>
    </source>
</evidence>
<dbReference type="PANTHER" id="PTHR47233">
    <property type="entry name" value="CHEMOTAXIS PROTEIN CHEV"/>
    <property type="match status" value="1"/>
</dbReference>
<dbReference type="AlphaFoldDB" id="A0A0J8V745"/>
<comment type="caution">
    <text evidence="4">The sequence shown here is derived from an EMBL/GenBank/DDBJ whole genome shotgun (WGS) entry which is preliminary data.</text>
</comment>
<keyword evidence="1" id="KW-0597">Phosphoprotein</keyword>
<proteinExistence type="predicted"/>
<keyword evidence="5" id="KW-1185">Reference proteome</keyword>
<dbReference type="SMART" id="SM00260">
    <property type="entry name" value="CheW"/>
    <property type="match status" value="1"/>
</dbReference>
<dbReference type="STRING" id="680026.AB733_20320"/>
<dbReference type="PANTHER" id="PTHR47233:SF2">
    <property type="entry name" value="CHEMOTAXIS SIGNAL TRANSDUCTION SYSTEM RESPONSE REGULATOR CHEV"/>
    <property type="match status" value="1"/>
</dbReference>
<evidence type="ECO:0000313" key="5">
    <source>
        <dbReference type="Proteomes" id="UP000240481"/>
    </source>
</evidence>
<dbReference type="InterPro" id="IPR002545">
    <property type="entry name" value="CheW-lke_dom"/>
</dbReference>
<dbReference type="Pfam" id="PF01584">
    <property type="entry name" value="CheW"/>
    <property type="match status" value="1"/>
</dbReference>
<evidence type="ECO:0000259" key="3">
    <source>
        <dbReference type="PROSITE" id="PS50851"/>
    </source>
</evidence>
<dbReference type="GO" id="GO:0006935">
    <property type="term" value="P:chemotaxis"/>
    <property type="evidence" value="ECO:0007669"/>
    <property type="project" value="InterPro"/>
</dbReference>
<dbReference type="SUPFAM" id="SSF50341">
    <property type="entry name" value="CheW-like"/>
    <property type="match status" value="1"/>
</dbReference>
<dbReference type="Gene3D" id="2.40.50.180">
    <property type="entry name" value="CheA-289, Domain 4"/>
    <property type="match status" value="1"/>
</dbReference>
<dbReference type="Gene3D" id="3.40.50.2300">
    <property type="match status" value="1"/>
</dbReference>
<dbReference type="PIRSF" id="PIRSF002867">
    <property type="entry name" value="CheV"/>
    <property type="match status" value="1"/>
</dbReference>
<protein>
    <submittedName>
        <fullName evidence="4">Chemotaxis protein CheV</fullName>
    </submittedName>
</protein>
<dbReference type="Gene3D" id="2.30.30.40">
    <property type="entry name" value="SH3 Domains"/>
    <property type="match status" value="1"/>
</dbReference>
<name>A0A0J8V745_9GAMM</name>
<dbReference type="SMART" id="SM00448">
    <property type="entry name" value="REC"/>
    <property type="match status" value="1"/>
</dbReference>
<accession>A0A0J8V745</accession>
<dbReference type="OrthoDB" id="9806105at2"/>
<dbReference type="InterPro" id="IPR024181">
    <property type="entry name" value="Chemotax_regulator_CheV"/>
</dbReference>
<feature type="domain" description="CheW-like" evidence="3">
    <location>
        <begin position="8"/>
        <end position="149"/>
    </location>
</feature>
<dbReference type="PROSITE" id="PS50110">
    <property type="entry name" value="RESPONSE_REGULATORY"/>
    <property type="match status" value="1"/>
</dbReference>
<dbReference type="PROSITE" id="PS50851">
    <property type="entry name" value="CHEW"/>
    <property type="match status" value="1"/>
</dbReference>